<sequence>MSSPVRHFTATAIVIDDTDRVLLVHHRKAGKWLPPGGHVDPNEAPAEAAVREVAEETGIHARVLHPPLFTHPAVTSHPTPWAIIEMDVEDRRHGPHRHIDLVYVCRATGGQLTAQLAEVGDARWVALGDVPALPIPGELPELIDAALRWAKEYA</sequence>
<dbReference type="InterPro" id="IPR020084">
    <property type="entry name" value="NUDIX_hydrolase_CS"/>
</dbReference>
<evidence type="ECO:0000256" key="2">
    <source>
        <dbReference type="ARBA" id="ARBA00005582"/>
    </source>
</evidence>
<reference evidence="6 7" key="1">
    <citation type="submission" date="2019-02" db="EMBL/GenBank/DDBJ databases">
        <title>Sequencing the genomes of 1000 actinobacteria strains.</title>
        <authorList>
            <person name="Klenk H.-P."/>
        </authorList>
    </citation>
    <scope>NUCLEOTIDE SEQUENCE [LARGE SCALE GENOMIC DNA]</scope>
    <source>
        <strain evidence="6 7">DSM 45162</strain>
    </source>
</reference>
<dbReference type="OrthoDB" id="9764897at2"/>
<comment type="cofactor">
    <cofactor evidence="1">
        <name>Mg(2+)</name>
        <dbReference type="ChEBI" id="CHEBI:18420"/>
    </cofactor>
</comment>
<evidence type="ECO:0000256" key="1">
    <source>
        <dbReference type="ARBA" id="ARBA00001946"/>
    </source>
</evidence>
<dbReference type="EMBL" id="SHKY01000002">
    <property type="protein sequence ID" value="RZU46572.1"/>
    <property type="molecule type" value="Genomic_DNA"/>
</dbReference>
<evidence type="ECO:0000256" key="3">
    <source>
        <dbReference type="ARBA" id="ARBA00022801"/>
    </source>
</evidence>
<accession>A0A4Q7Z7T0</accession>
<dbReference type="CDD" id="cd03674">
    <property type="entry name" value="NUDIX_Hydrolase"/>
    <property type="match status" value="1"/>
</dbReference>
<dbReference type="GO" id="GO:0016787">
    <property type="term" value="F:hydrolase activity"/>
    <property type="evidence" value="ECO:0007669"/>
    <property type="project" value="UniProtKB-KW"/>
</dbReference>
<protein>
    <submittedName>
        <fullName evidence="6">ADP-ribose pyrophosphatase YjhB (NUDIX family)</fullName>
    </submittedName>
</protein>
<comment type="similarity">
    <text evidence="2 4">Belongs to the Nudix hydrolase family.</text>
</comment>
<proteinExistence type="inferred from homology"/>
<dbReference type="InterPro" id="IPR015797">
    <property type="entry name" value="NUDIX_hydrolase-like_dom_sf"/>
</dbReference>
<dbReference type="RefSeq" id="WP_130513768.1">
    <property type="nucleotide sequence ID" value="NZ_SHKY01000002.1"/>
</dbReference>
<dbReference type="Proteomes" id="UP000292564">
    <property type="component" value="Unassembled WGS sequence"/>
</dbReference>
<dbReference type="InterPro" id="IPR000086">
    <property type="entry name" value="NUDIX_hydrolase_dom"/>
</dbReference>
<dbReference type="SUPFAM" id="SSF55811">
    <property type="entry name" value="Nudix"/>
    <property type="match status" value="1"/>
</dbReference>
<evidence type="ECO:0000313" key="7">
    <source>
        <dbReference type="Proteomes" id="UP000292564"/>
    </source>
</evidence>
<name>A0A4Q7Z7T0_9ACTN</name>
<dbReference type="PROSITE" id="PS51462">
    <property type="entry name" value="NUDIX"/>
    <property type="match status" value="1"/>
</dbReference>
<gene>
    <name evidence="6" type="ORF">EV385_6646</name>
</gene>
<organism evidence="6 7">
    <name type="scientific">Krasilnikovia cinnamomea</name>
    <dbReference type="NCBI Taxonomy" id="349313"/>
    <lineage>
        <taxon>Bacteria</taxon>
        <taxon>Bacillati</taxon>
        <taxon>Actinomycetota</taxon>
        <taxon>Actinomycetes</taxon>
        <taxon>Micromonosporales</taxon>
        <taxon>Micromonosporaceae</taxon>
        <taxon>Krasilnikovia</taxon>
    </lineage>
</organism>
<dbReference type="PROSITE" id="PS00893">
    <property type="entry name" value="NUDIX_BOX"/>
    <property type="match status" value="1"/>
</dbReference>
<dbReference type="Gene3D" id="3.90.79.10">
    <property type="entry name" value="Nucleoside Triphosphate Pyrophosphohydrolase"/>
    <property type="match status" value="1"/>
</dbReference>
<dbReference type="InterPro" id="IPR020476">
    <property type="entry name" value="Nudix_hydrolase"/>
</dbReference>
<keyword evidence="7" id="KW-1185">Reference proteome</keyword>
<dbReference type="PANTHER" id="PTHR43046">
    <property type="entry name" value="GDP-MANNOSE MANNOSYL HYDROLASE"/>
    <property type="match status" value="1"/>
</dbReference>
<comment type="caution">
    <text evidence="6">The sequence shown here is derived from an EMBL/GenBank/DDBJ whole genome shotgun (WGS) entry which is preliminary data.</text>
</comment>
<dbReference type="PANTHER" id="PTHR43046:SF14">
    <property type="entry name" value="MUTT_NUDIX FAMILY PROTEIN"/>
    <property type="match status" value="1"/>
</dbReference>
<evidence type="ECO:0000256" key="4">
    <source>
        <dbReference type="RuleBase" id="RU003476"/>
    </source>
</evidence>
<evidence type="ECO:0000313" key="6">
    <source>
        <dbReference type="EMBL" id="RZU46572.1"/>
    </source>
</evidence>
<dbReference type="Pfam" id="PF00293">
    <property type="entry name" value="NUDIX"/>
    <property type="match status" value="1"/>
</dbReference>
<dbReference type="PRINTS" id="PR00502">
    <property type="entry name" value="NUDIXFAMILY"/>
</dbReference>
<evidence type="ECO:0000259" key="5">
    <source>
        <dbReference type="PROSITE" id="PS51462"/>
    </source>
</evidence>
<keyword evidence="3 4" id="KW-0378">Hydrolase</keyword>
<dbReference type="AlphaFoldDB" id="A0A4Q7Z7T0"/>
<feature type="domain" description="Nudix hydrolase" evidence="5">
    <location>
        <begin position="5"/>
        <end position="147"/>
    </location>
</feature>